<accession>A0A2T2YF84</accession>
<organism evidence="1 2">
    <name type="scientific">Adhaeribacter arboris</name>
    <dbReference type="NCBI Taxonomy" id="2072846"/>
    <lineage>
        <taxon>Bacteria</taxon>
        <taxon>Pseudomonadati</taxon>
        <taxon>Bacteroidota</taxon>
        <taxon>Cytophagia</taxon>
        <taxon>Cytophagales</taxon>
        <taxon>Hymenobacteraceae</taxon>
        <taxon>Adhaeribacter</taxon>
    </lineage>
</organism>
<gene>
    <name evidence="1" type="ORF">AHMF7605_11905</name>
</gene>
<evidence type="ECO:0000313" key="1">
    <source>
        <dbReference type="EMBL" id="PSR54175.1"/>
    </source>
</evidence>
<reference evidence="1 2" key="1">
    <citation type="submission" date="2018-03" db="EMBL/GenBank/DDBJ databases">
        <title>Adhaeribacter sp. HMF7605 Genome sequencing and assembly.</title>
        <authorList>
            <person name="Kang H."/>
            <person name="Kang J."/>
            <person name="Cha I."/>
            <person name="Kim H."/>
            <person name="Joh K."/>
        </authorList>
    </citation>
    <scope>NUCLEOTIDE SEQUENCE [LARGE SCALE GENOMIC DNA]</scope>
    <source>
        <strain evidence="1 2">HMF7605</strain>
    </source>
</reference>
<keyword evidence="2" id="KW-1185">Reference proteome</keyword>
<dbReference type="EMBL" id="PYFT01000001">
    <property type="protein sequence ID" value="PSR54175.1"/>
    <property type="molecule type" value="Genomic_DNA"/>
</dbReference>
<dbReference type="AlphaFoldDB" id="A0A2T2YF84"/>
<name>A0A2T2YF84_9BACT</name>
<protein>
    <submittedName>
        <fullName evidence="1">Uncharacterized protein</fullName>
    </submittedName>
</protein>
<dbReference type="RefSeq" id="WP_106929590.1">
    <property type="nucleotide sequence ID" value="NZ_PYFT01000001.1"/>
</dbReference>
<evidence type="ECO:0000313" key="2">
    <source>
        <dbReference type="Proteomes" id="UP000240357"/>
    </source>
</evidence>
<proteinExistence type="predicted"/>
<dbReference type="Proteomes" id="UP000240357">
    <property type="component" value="Unassembled WGS sequence"/>
</dbReference>
<comment type="caution">
    <text evidence="1">The sequence shown here is derived from an EMBL/GenBank/DDBJ whole genome shotgun (WGS) entry which is preliminary data.</text>
</comment>
<sequence length="78" mass="9130">MKTEKPKPAAIPTNEVSFMITETEHQVKIQDYLKRNAYKFRRTHRKGKEQAYYVQTTCAQEAFYIGCNLVAIVNNIFD</sequence>